<reference evidence="1 2" key="1">
    <citation type="journal article" date="2025" name="Microbiol. Resour. Announc.">
        <title>Draft genome sequences for Neonectria magnoliae and Neonectria punicea, canker pathogens of Liriodendron tulipifera and Acer saccharum in West Virginia.</title>
        <authorList>
            <person name="Petronek H.M."/>
            <person name="Kasson M.T."/>
            <person name="Metheny A.M."/>
            <person name="Stauder C.M."/>
            <person name="Lovett B."/>
            <person name="Lynch S.C."/>
            <person name="Garnas J.R."/>
            <person name="Kasson L.R."/>
            <person name="Stajich J.E."/>
        </authorList>
    </citation>
    <scope>NUCLEOTIDE SEQUENCE [LARGE SCALE GENOMIC DNA]</scope>
    <source>
        <strain evidence="1 2">NRRL 64651</strain>
    </source>
</reference>
<gene>
    <name evidence="1" type="ORF">QQZ08_009385</name>
</gene>
<dbReference type="Proteomes" id="UP001498421">
    <property type="component" value="Unassembled WGS sequence"/>
</dbReference>
<evidence type="ECO:0000313" key="1">
    <source>
        <dbReference type="EMBL" id="KAK7422760.1"/>
    </source>
</evidence>
<accession>A0ABR1HNG0</accession>
<organism evidence="1 2">
    <name type="scientific">Neonectria magnoliae</name>
    <dbReference type="NCBI Taxonomy" id="2732573"/>
    <lineage>
        <taxon>Eukaryota</taxon>
        <taxon>Fungi</taxon>
        <taxon>Dikarya</taxon>
        <taxon>Ascomycota</taxon>
        <taxon>Pezizomycotina</taxon>
        <taxon>Sordariomycetes</taxon>
        <taxon>Hypocreomycetidae</taxon>
        <taxon>Hypocreales</taxon>
        <taxon>Nectriaceae</taxon>
        <taxon>Neonectria</taxon>
    </lineage>
</organism>
<evidence type="ECO:0000313" key="2">
    <source>
        <dbReference type="Proteomes" id="UP001498421"/>
    </source>
</evidence>
<dbReference type="EMBL" id="JAZAVK010000105">
    <property type="protein sequence ID" value="KAK7422760.1"/>
    <property type="molecule type" value="Genomic_DNA"/>
</dbReference>
<comment type="caution">
    <text evidence="1">The sequence shown here is derived from an EMBL/GenBank/DDBJ whole genome shotgun (WGS) entry which is preliminary data.</text>
</comment>
<name>A0ABR1HNG0_9HYPO</name>
<protein>
    <submittedName>
        <fullName evidence="1">Uncharacterized protein</fullName>
    </submittedName>
</protein>
<sequence length="103" mass="11722">MPVFDKKDPADKKGLYERIRGPSKEEIVAAVREHFDLKDGRYIETRDSDRQESIQTPCVVFLILGKFDVGKETCDEMFKGYTITDESAIKLLTHSAVVIMPLT</sequence>
<proteinExistence type="predicted"/>
<keyword evidence="2" id="KW-1185">Reference proteome</keyword>